<accession>A0AAW0DLP9</accession>
<dbReference type="Gene3D" id="3.80.10.10">
    <property type="entry name" value="Ribonuclease Inhibitor"/>
    <property type="match status" value="1"/>
</dbReference>
<comment type="caution">
    <text evidence="3">The sequence shown here is derived from an EMBL/GenBank/DDBJ whole genome shotgun (WGS) entry which is preliminary data.</text>
</comment>
<protein>
    <recommendedName>
        <fullName evidence="5">F-box domain-containing protein</fullName>
    </recommendedName>
</protein>
<keyword evidence="4" id="KW-1185">Reference proteome</keyword>
<name>A0AAW0DLP9_9AGAR</name>
<gene>
    <name evidence="3" type="ORF">VNI00_004581</name>
</gene>
<dbReference type="InterPro" id="IPR032675">
    <property type="entry name" value="LRR_dom_sf"/>
</dbReference>
<dbReference type="SUPFAM" id="SSF52047">
    <property type="entry name" value="RNI-like"/>
    <property type="match status" value="1"/>
</dbReference>
<dbReference type="EMBL" id="JAYKXP010000012">
    <property type="protein sequence ID" value="KAK7051602.1"/>
    <property type="molecule type" value="Genomic_DNA"/>
</dbReference>
<feature type="coiled-coil region" evidence="1">
    <location>
        <begin position="49"/>
        <end position="83"/>
    </location>
</feature>
<keyword evidence="1" id="KW-0175">Coiled coil</keyword>
<evidence type="ECO:0000313" key="4">
    <source>
        <dbReference type="Proteomes" id="UP001383192"/>
    </source>
</evidence>
<sequence length="552" mass="62998">MDPVVLCNNCQHEFIPDAEIKHIPIIAEEMVRTNQLPTPADLQQVPLYLEQENRALERCDQEIGRLEKAMEQLRARRAVLVRRIERRNSWISPIRRLPNEILYKIFAMVCRGKHGYGLDIVAQGTLFAPTLYLTHVSCHWRQVVNASARLWCSMRICGHSSALALLRHYLTMSKECPLNIEFIWTTVKGVFNILMPHLSRIERLSFHWNHTVFDGISVSELPSFASLRFLNWNHTTMDSLPAWFTDAFRTAPNLTDLTIYYAPDANELPYHQLTRLEVWGYRDWRSLITTLRLCRRLQHLKVELLAGSENDLHDSQVELPMLRHLSVSSNARHGSGIDVFTLPSLITIYARDILSLEPFTRLIHRSGCSLVKFRFAHSPAHHSSSTEIHEFLSKCPRLTELKFCYIHEDRGAEETLAGRLFGAYDRPEITGIPGGFAQGESPTSSDSAPLSSRGSITPNLTLIRVFDIWPTATSQDLLGLLSKIESWNKLRIRHAAAGVLKPKNVLVTVNQGMSALCWPTQKTEDINGIRARIRALKKDGIRCEFKITRSSQ</sequence>
<evidence type="ECO:0000313" key="3">
    <source>
        <dbReference type="EMBL" id="KAK7051602.1"/>
    </source>
</evidence>
<dbReference type="Proteomes" id="UP001383192">
    <property type="component" value="Unassembled WGS sequence"/>
</dbReference>
<reference evidence="3 4" key="1">
    <citation type="submission" date="2024-01" db="EMBL/GenBank/DDBJ databases">
        <title>A draft genome for a cacao thread blight-causing isolate of Paramarasmius palmivorus.</title>
        <authorList>
            <person name="Baruah I.K."/>
            <person name="Bukari Y."/>
            <person name="Amoako-Attah I."/>
            <person name="Meinhardt L.W."/>
            <person name="Bailey B.A."/>
            <person name="Cohen S.P."/>
        </authorList>
    </citation>
    <scope>NUCLEOTIDE SEQUENCE [LARGE SCALE GENOMIC DNA]</scope>
    <source>
        <strain evidence="3 4">GH-12</strain>
    </source>
</reference>
<evidence type="ECO:0000256" key="1">
    <source>
        <dbReference type="SAM" id="Coils"/>
    </source>
</evidence>
<dbReference type="AlphaFoldDB" id="A0AAW0DLP9"/>
<feature type="compositionally biased region" description="Low complexity" evidence="2">
    <location>
        <begin position="441"/>
        <end position="452"/>
    </location>
</feature>
<proteinExistence type="predicted"/>
<evidence type="ECO:0008006" key="5">
    <source>
        <dbReference type="Google" id="ProtNLM"/>
    </source>
</evidence>
<evidence type="ECO:0000256" key="2">
    <source>
        <dbReference type="SAM" id="MobiDB-lite"/>
    </source>
</evidence>
<organism evidence="3 4">
    <name type="scientific">Paramarasmius palmivorus</name>
    <dbReference type="NCBI Taxonomy" id="297713"/>
    <lineage>
        <taxon>Eukaryota</taxon>
        <taxon>Fungi</taxon>
        <taxon>Dikarya</taxon>
        <taxon>Basidiomycota</taxon>
        <taxon>Agaricomycotina</taxon>
        <taxon>Agaricomycetes</taxon>
        <taxon>Agaricomycetidae</taxon>
        <taxon>Agaricales</taxon>
        <taxon>Marasmiineae</taxon>
        <taxon>Marasmiaceae</taxon>
        <taxon>Paramarasmius</taxon>
    </lineage>
</organism>
<feature type="region of interest" description="Disordered" evidence="2">
    <location>
        <begin position="432"/>
        <end position="452"/>
    </location>
</feature>